<feature type="compositionally biased region" description="Basic and acidic residues" evidence="1">
    <location>
        <begin position="59"/>
        <end position="69"/>
    </location>
</feature>
<dbReference type="AlphaFoldDB" id="A0A370PF19"/>
<name>A0A370PF19_ASPPH</name>
<protein>
    <submittedName>
        <fullName evidence="2">Uncharacterized protein</fullName>
    </submittedName>
</protein>
<gene>
    <name evidence="2" type="ORF">M752DRAFT_37271</name>
</gene>
<evidence type="ECO:0000313" key="3">
    <source>
        <dbReference type="Proteomes" id="UP000254937"/>
    </source>
</evidence>
<feature type="region of interest" description="Disordered" evidence="1">
    <location>
        <begin position="24"/>
        <end position="69"/>
    </location>
</feature>
<organism evidence="2 3">
    <name type="scientific">Aspergillus phoenicis ATCC 13157</name>
    <dbReference type="NCBI Taxonomy" id="1353007"/>
    <lineage>
        <taxon>Eukaryota</taxon>
        <taxon>Fungi</taxon>
        <taxon>Dikarya</taxon>
        <taxon>Ascomycota</taxon>
        <taxon>Pezizomycotina</taxon>
        <taxon>Eurotiomycetes</taxon>
        <taxon>Eurotiomycetidae</taxon>
        <taxon>Eurotiales</taxon>
        <taxon>Aspergillaceae</taxon>
        <taxon>Aspergillus</taxon>
    </lineage>
</organism>
<sequence length="69" mass="8092">MIPVSQRDEYQNLTIPKLLAAKPSQIKSTLSDRNRYQSRQKPNTDRSHHRQKRQNLVDLDEKTSDLVGF</sequence>
<evidence type="ECO:0000313" key="2">
    <source>
        <dbReference type="EMBL" id="RDK40773.1"/>
    </source>
</evidence>
<keyword evidence="3" id="KW-1185">Reference proteome</keyword>
<proteinExistence type="predicted"/>
<accession>A0A370PF19</accession>
<dbReference type="Proteomes" id="UP000254937">
    <property type="component" value="Unassembled WGS sequence"/>
</dbReference>
<reference evidence="2 3" key="1">
    <citation type="submission" date="2018-07" db="EMBL/GenBank/DDBJ databases">
        <title>Section-level genome sequencing of Aspergillus section Nigri to investigate inter- and intra-species variation.</title>
        <authorList>
            <consortium name="DOE Joint Genome Institute"/>
            <person name="Vesth T.C."/>
            <person name="Nybo J.L."/>
            <person name="Theobald S."/>
            <person name="Frisvad J.C."/>
            <person name="Larsen T.O."/>
            <person name="Nielsen K.F."/>
            <person name="Hoof J.B."/>
            <person name="Brandl J."/>
            <person name="Salamov A."/>
            <person name="Riley R."/>
            <person name="Gladden J.M."/>
            <person name="Phatale P."/>
            <person name="Nielsen M.T."/>
            <person name="Lyhne E.K."/>
            <person name="Kogle M.E."/>
            <person name="Strasser K."/>
            <person name="McDonnell E."/>
            <person name="Barry K."/>
            <person name="Clum A."/>
            <person name="Chen C."/>
            <person name="Nolan M."/>
            <person name="Sandor L."/>
            <person name="Kuo A."/>
            <person name="Lipzen A."/>
            <person name="Hainaut M."/>
            <person name="Drula E."/>
            <person name="Tsang A."/>
            <person name="Magnuson J.K."/>
            <person name="Henrissat B."/>
            <person name="Wiebenga A."/>
            <person name="Simmons B.A."/>
            <person name="Makela M.R."/>
            <person name="De vries R.P."/>
            <person name="Grigoriev I.V."/>
            <person name="Mortensen U.H."/>
            <person name="Baker S.E."/>
            <person name="Andersen M.R."/>
        </authorList>
    </citation>
    <scope>NUCLEOTIDE SEQUENCE [LARGE SCALE GENOMIC DNA]</scope>
    <source>
        <strain evidence="2 3">ATCC 13157</strain>
    </source>
</reference>
<dbReference type="EMBL" id="KZ851857">
    <property type="protein sequence ID" value="RDK40773.1"/>
    <property type="molecule type" value="Genomic_DNA"/>
</dbReference>
<evidence type="ECO:0000256" key="1">
    <source>
        <dbReference type="SAM" id="MobiDB-lite"/>
    </source>
</evidence>